<proteinExistence type="predicted"/>
<dbReference type="InterPro" id="IPR016186">
    <property type="entry name" value="C-type_lectin-like/link_sf"/>
</dbReference>
<dbReference type="Proteomes" id="UP000596742">
    <property type="component" value="Unassembled WGS sequence"/>
</dbReference>
<dbReference type="EMBL" id="UYJE01009750">
    <property type="protein sequence ID" value="VDI76432.1"/>
    <property type="molecule type" value="Genomic_DNA"/>
</dbReference>
<keyword evidence="3" id="KW-1185">Reference proteome</keyword>
<dbReference type="OrthoDB" id="6055628at2759"/>
<accession>A0A8B6HAV5</accession>
<evidence type="ECO:0000313" key="3">
    <source>
        <dbReference type="Proteomes" id="UP000596742"/>
    </source>
</evidence>
<dbReference type="Gene3D" id="3.10.100.10">
    <property type="entry name" value="Mannose-Binding Protein A, subunit A"/>
    <property type="match status" value="1"/>
</dbReference>
<dbReference type="AlphaFoldDB" id="A0A8B6HAV5"/>
<evidence type="ECO:0000313" key="2">
    <source>
        <dbReference type="EMBL" id="VDI76432.1"/>
    </source>
</evidence>
<comment type="caution">
    <text evidence="2">The sequence shown here is derived from an EMBL/GenBank/DDBJ whole genome shotgun (WGS) entry which is preliminary data.</text>
</comment>
<feature type="signal peptide" evidence="1">
    <location>
        <begin position="1"/>
        <end position="16"/>
    </location>
</feature>
<evidence type="ECO:0008006" key="4">
    <source>
        <dbReference type="Google" id="ProtNLM"/>
    </source>
</evidence>
<sequence length="182" mass="20702">MKTLFGFSMSLCFTTAYMLQEHNKSVKNLKKIDFICQPEISNELGISVPSNVQCASLCFLPDREPCSAIIWNKLERTCRIIDSTESITINAGTIMADLNIYTIWKEGKTSIWIELKAQQWVNGKPFIHVFGFQTQLNNQDSAFPGDNEQDCTVVYFQSANVFQDESCNIRVKSNYLCEITIS</sequence>
<keyword evidence="1" id="KW-0732">Signal</keyword>
<reference evidence="2" key="1">
    <citation type="submission" date="2018-11" db="EMBL/GenBank/DDBJ databases">
        <authorList>
            <person name="Alioto T."/>
            <person name="Alioto T."/>
        </authorList>
    </citation>
    <scope>NUCLEOTIDE SEQUENCE</scope>
</reference>
<name>A0A8B6HAV5_MYTGA</name>
<gene>
    <name evidence="2" type="ORF">MGAL_10B016147</name>
</gene>
<protein>
    <recommendedName>
        <fullName evidence="4">C-type lectin domain-containing protein</fullName>
    </recommendedName>
</protein>
<evidence type="ECO:0000256" key="1">
    <source>
        <dbReference type="SAM" id="SignalP"/>
    </source>
</evidence>
<feature type="chain" id="PRO_5032856376" description="C-type lectin domain-containing protein" evidence="1">
    <location>
        <begin position="17"/>
        <end position="182"/>
    </location>
</feature>
<organism evidence="2 3">
    <name type="scientific">Mytilus galloprovincialis</name>
    <name type="common">Mediterranean mussel</name>
    <dbReference type="NCBI Taxonomy" id="29158"/>
    <lineage>
        <taxon>Eukaryota</taxon>
        <taxon>Metazoa</taxon>
        <taxon>Spiralia</taxon>
        <taxon>Lophotrochozoa</taxon>
        <taxon>Mollusca</taxon>
        <taxon>Bivalvia</taxon>
        <taxon>Autobranchia</taxon>
        <taxon>Pteriomorphia</taxon>
        <taxon>Mytilida</taxon>
        <taxon>Mytiloidea</taxon>
        <taxon>Mytilidae</taxon>
        <taxon>Mytilinae</taxon>
        <taxon>Mytilus</taxon>
    </lineage>
</organism>